<organism evidence="2 3">
    <name type="scientific">Macrostomum lignano</name>
    <dbReference type="NCBI Taxonomy" id="282301"/>
    <lineage>
        <taxon>Eukaryota</taxon>
        <taxon>Metazoa</taxon>
        <taxon>Spiralia</taxon>
        <taxon>Lophotrochozoa</taxon>
        <taxon>Platyhelminthes</taxon>
        <taxon>Rhabditophora</taxon>
        <taxon>Macrostomorpha</taxon>
        <taxon>Macrostomida</taxon>
        <taxon>Macrostomidae</taxon>
        <taxon>Macrostomum</taxon>
    </lineage>
</organism>
<dbReference type="Proteomes" id="UP000095280">
    <property type="component" value="Unplaced"/>
</dbReference>
<dbReference type="AlphaFoldDB" id="A0A1I8FEJ7"/>
<proteinExistence type="predicted"/>
<keyword evidence="2" id="KW-1185">Reference proteome</keyword>
<reference evidence="3" key="1">
    <citation type="submission" date="2016-11" db="UniProtKB">
        <authorList>
            <consortium name="WormBaseParasite"/>
        </authorList>
    </citation>
    <scope>IDENTIFICATION</scope>
</reference>
<name>A0A1I8FEJ7_9PLAT</name>
<sequence>MWAARAQRQARKQKARSKGKQTRRSQRPRKFPWKLSRRRSIEPDGVP</sequence>
<dbReference type="WBParaSite" id="maker-unitig_31746-snap-gene-0.2-mRNA-1">
    <property type="protein sequence ID" value="maker-unitig_31746-snap-gene-0.2-mRNA-1"/>
    <property type="gene ID" value="maker-unitig_31746-snap-gene-0.2"/>
</dbReference>
<feature type="compositionally biased region" description="Basic residues" evidence="1">
    <location>
        <begin position="8"/>
        <end position="38"/>
    </location>
</feature>
<protein>
    <submittedName>
        <fullName evidence="3">Uncharacterized protein</fullName>
    </submittedName>
</protein>
<evidence type="ECO:0000256" key="1">
    <source>
        <dbReference type="SAM" id="MobiDB-lite"/>
    </source>
</evidence>
<evidence type="ECO:0000313" key="3">
    <source>
        <dbReference type="WBParaSite" id="maker-unitig_31746-snap-gene-0.2-mRNA-1"/>
    </source>
</evidence>
<feature type="region of interest" description="Disordered" evidence="1">
    <location>
        <begin position="1"/>
        <end position="47"/>
    </location>
</feature>
<evidence type="ECO:0000313" key="2">
    <source>
        <dbReference type="Proteomes" id="UP000095280"/>
    </source>
</evidence>
<accession>A0A1I8FEJ7</accession>